<dbReference type="Proteomes" id="UP000183200">
    <property type="component" value="Unassembled WGS sequence"/>
</dbReference>
<keyword evidence="1" id="KW-0732">Signal</keyword>
<evidence type="ECO:0000256" key="1">
    <source>
        <dbReference type="SAM" id="SignalP"/>
    </source>
</evidence>
<keyword evidence="3" id="KW-1185">Reference proteome</keyword>
<feature type="signal peptide" evidence="1">
    <location>
        <begin position="1"/>
        <end position="25"/>
    </location>
</feature>
<dbReference type="AlphaFoldDB" id="A0A1H0G5Y0"/>
<name>A0A1H0G5Y0_9SPHI</name>
<evidence type="ECO:0000313" key="2">
    <source>
        <dbReference type="EMBL" id="SDO02298.1"/>
    </source>
</evidence>
<sequence>MNWIKQTACFLVFMCLAGTASVSRAQTWAEFFKQKKTQKKYLLQQIAAFEVYAGYLKKGYQIVDGGLTTIKDISNGEFKLHDAFISSLKQVSPVISKDTRIAEVIALQIGILKSFGAIKSSRFLSTDNLTYVSLVAEGLIAECYTDLEELLLVITSGKLEMKEDERLKRLDKIYTSMLDKSAFTQDFCNHTTQLIRQKASEQNEISELIRMFHFKE</sequence>
<feature type="chain" id="PRO_5010248878" description="TerB family tellurite resistance protein" evidence="1">
    <location>
        <begin position="26"/>
        <end position="216"/>
    </location>
</feature>
<dbReference type="EMBL" id="FNGY01000011">
    <property type="protein sequence ID" value="SDO02298.1"/>
    <property type="molecule type" value="Genomic_DNA"/>
</dbReference>
<evidence type="ECO:0000313" key="3">
    <source>
        <dbReference type="Proteomes" id="UP000183200"/>
    </source>
</evidence>
<gene>
    <name evidence="2" type="ORF">SAMN05421820_11153</name>
</gene>
<accession>A0A1H0G5Y0</accession>
<evidence type="ECO:0008006" key="4">
    <source>
        <dbReference type="Google" id="ProtNLM"/>
    </source>
</evidence>
<dbReference type="OrthoDB" id="673795at2"/>
<organism evidence="2 3">
    <name type="scientific">Pedobacter steynii</name>
    <dbReference type="NCBI Taxonomy" id="430522"/>
    <lineage>
        <taxon>Bacteria</taxon>
        <taxon>Pseudomonadati</taxon>
        <taxon>Bacteroidota</taxon>
        <taxon>Sphingobacteriia</taxon>
        <taxon>Sphingobacteriales</taxon>
        <taxon>Sphingobacteriaceae</taxon>
        <taxon>Pedobacter</taxon>
    </lineage>
</organism>
<reference evidence="3" key="1">
    <citation type="submission" date="2016-10" db="EMBL/GenBank/DDBJ databases">
        <authorList>
            <person name="Varghese N."/>
            <person name="Submissions S."/>
        </authorList>
    </citation>
    <scope>NUCLEOTIDE SEQUENCE [LARGE SCALE GENOMIC DNA]</scope>
    <source>
        <strain evidence="3">DSM 19110</strain>
    </source>
</reference>
<dbReference type="RefSeq" id="WP_074611825.1">
    <property type="nucleotide sequence ID" value="NZ_FNGY01000011.1"/>
</dbReference>
<proteinExistence type="predicted"/>
<protein>
    <recommendedName>
        <fullName evidence="4">TerB family tellurite resistance protein</fullName>
    </recommendedName>
</protein>